<dbReference type="InterPro" id="IPR018022">
    <property type="entry name" value="IPT"/>
</dbReference>
<dbReference type="EMBL" id="JBGMEI010000001">
    <property type="protein sequence ID" value="MFO3664815.1"/>
    <property type="molecule type" value="Genomic_DNA"/>
</dbReference>
<feature type="site" description="Interaction with substrate tRNA" evidence="10">
    <location>
        <position position="122"/>
    </location>
</feature>
<feature type="region of interest" description="Interaction with substrate tRNA" evidence="10">
    <location>
        <begin position="35"/>
        <end position="38"/>
    </location>
</feature>
<keyword evidence="8 10" id="KW-0460">Magnesium</keyword>
<dbReference type="InterPro" id="IPR027417">
    <property type="entry name" value="P-loop_NTPase"/>
</dbReference>
<reference evidence="14 15" key="1">
    <citation type="journal article" date="2025" name="Anaerobe">
        <title>Description of Anaerococcus kampingiae sp. nov., Anaerococcus groningensis sp. nov., Anaerococcus martiniensis sp. nov., and Anaerococcus cruorum sp. nov., isolated from human clinical specimens.</title>
        <authorList>
            <person name="Boiten K.E."/>
            <person name="Meijer J."/>
            <person name="van Wezel E.M."/>
            <person name="Veloo A.C.M."/>
        </authorList>
    </citation>
    <scope>NUCLEOTIDE SEQUENCE [LARGE SCALE GENOMIC DNA]</scope>
    <source>
        <strain evidence="14 15">ENR0831</strain>
    </source>
</reference>
<gene>
    <name evidence="10 14" type="primary">miaA</name>
    <name evidence="14" type="ORF">ACCQ41_00885</name>
</gene>
<dbReference type="EC" id="2.5.1.75" evidence="10"/>
<feature type="binding site" evidence="10">
    <location>
        <begin position="12"/>
        <end position="17"/>
    </location>
    <ligand>
        <name>substrate</name>
    </ligand>
</feature>
<evidence type="ECO:0000256" key="6">
    <source>
        <dbReference type="ARBA" id="ARBA00022741"/>
    </source>
</evidence>
<evidence type="ECO:0000256" key="1">
    <source>
        <dbReference type="ARBA" id="ARBA00001946"/>
    </source>
</evidence>
<dbReference type="Gene3D" id="1.10.20.140">
    <property type="match status" value="1"/>
</dbReference>
<keyword evidence="6 10" id="KW-0547">Nucleotide-binding</keyword>
<comment type="subunit">
    <text evidence="10">Monomer.</text>
</comment>
<dbReference type="Proteomes" id="UP001637996">
    <property type="component" value="Unassembled WGS sequence"/>
</dbReference>
<dbReference type="SUPFAM" id="SSF52540">
    <property type="entry name" value="P-loop containing nucleoside triphosphate hydrolases"/>
    <property type="match status" value="2"/>
</dbReference>
<keyword evidence="4 10" id="KW-0808">Transferase</keyword>
<evidence type="ECO:0000256" key="12">
    <source>
        <dbReference type="RuleBase" id="RU003784"/>
    </source>
</evidence>
<comment type="caution">
    <text evidence="10">Lacks conserved residue(s) required for the propagation of feature annotation.</text>
</comment>
<sequence length="315" mass="36543">MTDNVIIITGPTASGKSDLAIKIAKAFDGEVISADSQQVYRYMDIGTNKTKEFDGINHHMLDIINPDQNFSVEDFSTRAKELIRSINSKGRVPIIAGGTGFYVDSLLFEMNYGQVSKNQSLRDNLQAISDEKGNEYLYNKLKNIDPKTVQRYHPNEINRIIRALEIYEATGKAPSEVRLGERKLNKDINPILFFLNYNDRTFIYEKINNRVIKMIDEGLIEEFINIVKEYKLNQDSQSMAAIGYKEIFPFIKEEIDIDELIDSIQKNTRHYAKRQTTWMKRYLEYEFTHEIIMDNIDKSDATDIIISIIKETYEF</sequence>
<name>A0ABW9M9J5_9FIRM</name>
<dbReference type="PANTHER" id="PTHR11088">
    <property type="entry name" value="TRNA DIMETHYLALLYLTRANSFERASE"/>
    <property type="match status" value="1"/>
</dbReference>
<accession>A0ABW9M9J5</accession>
<dbReference type="GO" id="GO:0052381">
    <property type="term" value="F:tRNA dimethylallyltransferase activity"/>
    <property type="evidence" value="ECO:0007669"/>
    <property type="project" value="UniProtKB-EC"/>
</dbReference>
<dbReference type="Gene3D" id="3.40.50.300">
    <property type="entry name" value="P-loop containing nucleotide triphosphate hydrolases"/>
    <property type="match status" value="1"/>
</dbReference>
<evidence type="ECO:0000256" key="9">
    <source>
        <dbReference type="ARBA" id="ARBA00049563"/>
    </source>
</evidence>
<dbReference type="RefSeq" id="WP_410030580.1">
    <property type="nucleotide sequence ID" value="NZ_JBGMEI010000001.1"/>
</dbReference>
<comment type="caution">
    <text evidence="14">The sequence shown here is derived from an EMBL/GenBank/DDBJ whole genome shotgun (WGS) entry which is preliminary data.</text>
</comment>
<dbReference type="InterPro" id="IPR039657">
    <property type="entry name" value="Dimethylallyltransferase"/>
</dbReference>
<comment type="function">
    <text evidence="2 10 12">Catalyzes the transfer of a dimethylallyl group onto the adenine at position 37 in tRNAs that read codons beginning with uridine, leading to the formation of N6-(dimethylallyl)adenosine (i(6)A).</text>
</comment>
<dbReference type="HAMAP" id="MF_00185">
    <property type="entry name" value="IPP_trans"/>
    <property type="match status" value="1"/>
</dbReference>
<comment type="catalytic activity">
    <reaction evidence="9 10 11">
        <text>adenosine(37) in tRNA + dimethylallyl diphosphate = N(6)-dimethylallyladenosine(37) in tRNA + diphosphate</text>
        <dbReference type="Rhea" id="RHEA:26482"/>
        <dbReference type="Rhea" id="RHEA-COMP:10162"/>
        <dbReference type="Rhea" id="RHEA-COMP:10375"/>
        <dbReference type="ChEBI" id="CHEBI:33019"/>
        <dbReference type="ChEBI" id="CHEBI:57623"/>
        <dbReference type="ChEBI" id="CHEBI:74411"/>
        <dbReference type="ChEBI" id="CHEBI:74415"/>
        <dbReference type="EC" id="2.5.1.75"/>
    </reaction>
</comment>
<dbReference type="PANTHER" id="PTHR11088:SF60">
    <property type="entry name" value="TRNA DIMETHYLALLYLTRANSFERASE"/>
    <property type="match status" value="1"/>
</dbReference>
<comment type="cofactor">
    <cofactor evidence="1 10">
        <name>Mg(2+)</name>
        <dbReference type="ChEBI" id="CHEBI:18420"/>
    </cofactor>
</comment>
<feature type="binding site" evidence="10">
    <location>
        <begin position="10"/>
        <end position="17"/>
    </location>
    <ligand>
        <name>ATP</name>
        <dbReference type="ChEBI" id="CHEBI:30616"/>
    </ligand>
</feature>
<keyword evidence="7 10" id="KW-0067">ATP-binding</keyword>
<evidence type="ECO:0000256" key="4">
    <source>
        <dbReference type="ARBA" id="ARBA00022679"/>
    </source>
</evidence>
<organism evidence="14 15">
    <name type="scientific">Anaerococcus martiniensis</name>
    <dbReference type="NCBI Taxonomy" id="3115615"/>
    <lineage>
        <taxon>Bacteria</taxon>
        <taxon>Bacillati</taxon>
        <taxon>Bacillota</taxon>
        <taxon>Tissierellia</taxon>
        <taxon>Tissierellales</taxon>
        <taxon>Peptoniphilaceae</taxon>
        <taxon>Anaerococcus</taxon>
    </lineage>
</organism>
<evidence type="ECO:0000313" key="14">
    <source>
        <dbReference type="EMBL" id="MFO3664815.1"/>
    </source>
</evidence>
<evidence type="ECO:0000256" key="3">
    <source>
        <dbReference type="ARBA" id="ARBA00005842"/>
    </source>
</evidence>
<keyword evidence="15" id="KW-1185">Reference proteome</keyword>
<evidence type="ECO:0000256" key="13">
    <source>
        <dbReference type="RuleBase" id="RU003785"/>
    </source>
</evidence>
<evidence type="ECO:0000256" key="11">
    <source>
        <dbReference type="RuleBase" id="RU003783"/>
    </source>
</evidence>
<evidence type="ECO:0000256" key="10">
    <source>
        <dbReference type="HAMAP-Rule" id="MF_00185"/>
    </source>
</evidence>
<dbReference type="NCBIfam" id="TIGR00174">
    <property type="entry name" value="miaA"/>
    <property type="match status" value="1"/>
</dbReference>
<dbReference type="Pfam" id="PF01715">
    <property type="entry name" value="IPPT"/>
    <property type="match status" value="1"/>
</dbReference>
<evidence type="ECO:0000256" key="2">
    <source>
        <dbReference type="ARBA" id="ARBA00003213"/>
    </source>
</evidence>
<evidence type="ECO:0000256" key="5">
    <source>
        <dbReference type="ARBA" id="ARBA00022694"/>
    </source>
</evidence>
<proteinExistence type="inferred from homology"/>
<comment type="similarity">
    <text evidence="3 10 13">Belongs to the IPP transferase family.</text>
</comment>
<keyword evidence="5 10" id="KW-0819">tRNA processing</keyword>
<feature type="site" description="Interaction with substrate tRNA" evidence="10">
    <location>
        <position position="99"/>
    </location>
</feature>
<evidence type="ECO:0000313" key="15">
    <source>
        <dbReference type="Proteomes" id="UP001637996"/>
    </source>
</evidence>
<protein>
    <recommendedName>
        <fullName evidence="10">tRNA dimethylallyltransferase</fullName>
        <ecNumber evidence="10">2.5.1.75</ecNumber>
    </recommendedName>
    <alternativeName>
        <fullName evidence="10">Dimethylallyl diphosphate:tRNA dimethylallyltransferase</fullName>
        <shortName evidence="10">DMAPP:tRNA dimethylallyltransferase</shortName>
        <shortName evidence="10">DMATase</shortName>
    </alternativeName>
    <alternativeName>
        <fullName evidence="10">Isopentenyl-diphosphate:tRNA isopentenyltransferase</fullName>
        <shortName evidence="10">IPP transferase</shortName>
        <shortName evidence="10">IPPT</shortName>
        <shortName evidence="10">IPTase</shortName>
    </alternativeName>
</protein>
<evidence type="ECO:0000256" key="8">
    <source>
        <dbReference type="ARBA" id="ARBA00022842"/>
    </source>
</evidence>
<evidence type="ECO:0000256" key="7">
    <source>
        <dbReference type="ARBA" id="ARBA00022840"/>
    </source>
</evidence>